<reference evidence="6 7" key="1">
    <citation type="submission" date="2020-08" db="EMBL/GenBank/DDBJ databases">
        <title>Genomic Encyclopedia of Type Strains, Phase IV (KMG-IV): sequencing the most valuable type-strain genomes for metagenomic binning, comparative biology and taxonomic classification.</title>
        <authorList>
            <person name="Goeker M."/>
        </authorList>
    </citation>
    <scope>NUCLEOTIDE SEQUENCE [LARGE SCALE GENOMIC DNA]</scope>
    <source>
        <strain evidence="6 7">DSM 102234</strain>
    </source>
</reference>
<comment type="caution">
    <text evidence="6">The sequence shown here is derived from an EMBL/GenBank/DDBJ whole genome shotgun (WGS) entry which is preliminary data.</text>
</comment>
<dbReference type="AlphaFoldDB" id="A0A7W6E5W3"/>
<dbReference type="Proteomes" id="UP000530268">
    <property type="component" value="Unassembled WGS sequence"/>
</dbReference>
<evidence type="ECO:0000256" key="2">
    <source>
        <dbReference type="ARBA" id="ARBA00022723"/>
    </source>
</evidence>
<keyword evidence="3" id="KW-0862">Zinc</keyword>
<feature type="domain" description="CENP-V/GFA" evidence="5">
    <location>
        <begin position="7"/>
        <end position="110"/>
    </location>
</feature>
<comment type="similarity">
    <text evidence="1">Belongs to the Gfa family.</text>
</comment>
<dbReference type="PANTHER" id="PTHR33337:SF40">
    <property type="entry name" value="CENP-V_GFA DOMAIN-CONTAINING PROTEIN-RELATED"/>
    <property type="match status" value="1"/>
</dbReference>
<dbReference type="InterPro" id="IPR011057">
    <property type="entry name" value="Mss4-like_sf"/>
</dbReference>
<gene>
    <name evidence="6" type="ORF">GGR95_001702</name>
</gene>
<protein>
    <recommendedName>
        <fullName evidence="5">CENP-V/GFA domain-containing protein</fullName>
    </recommendedName>
</protein>
<keyword evidence="2" id="KW-0479">Metal-binding</keyword>
<dbReference type="RefSeq" id="WP_184564739.1">
    <property type="nucleotide sequence ID" value="NZ_JACIEI010000004.1"/>
</dbReference>
<evidence type="ECO:0000259" key="5">
    <source>
        <dbReference type="PROSITE" id="PS51891"/>
    </source>
</evidence>
<dbReference type="PROSITE" id="PS51891">
    <property type="entry name" value="CENP_V_GFA"/>
    <property type="match status" value="1"/>
</dbReference>
<evidence type="ECO:0000313" key="7">
    <source>
        <dbReference type="Proteomes" id="UP000530268"/>
    </source>
</evidence>
<organism evidence="6 7">
    <name type="scientific">Sulfitobacter undariae</name>
    <dbReference type="NCBI Taxonomy" id="1563671"/>
    <lineage>
        <taxon>Bacteria</taxon>
        <taxon>Pseudomonadati</taxon>
        <taxon>Pseudomonadota</taxon>
        <taxon>Alphaproteobacteria</taxon>
        <taxon>Rhodobacterales</taxon>
        <taxon>Roseobacteraceae</taxon>
        <taxon>Sulfitobacter</taxon>
    </lineage>
</organism>
<sequence>MSEQIELSGNCMCGAVTVTATASDPVLRACHCEMCRQHNSFAFVNIQTDADSIKISGPVKVFKSSDWAQRAFCETCGSTLWCGMQHDGSRNLAAGLFPDLGGAKMVQEYFSDDCLIGDGFAGDHQKLTRQETFALFAPSEGDNQ</sequence>
<dbReference type="GO" id="GO:0046872">
    <property type="term" value="F:metal ion binding"/>
    <property type="evidence" value="ECO:0007669"/>
    <property type="project" value="UniProtKB-KW"/>
</dbReference>
<dbReference type="GO" id="GO:0016846">
    <property type="term" value="F:carbon-sulfur lyase activity"/>
    <property type="evidence" value="ECO:0007669"/>
    <property type="project" value="InterPro"/>
</dbReference>
<dbReference type="EMBL" id="JACIEI010000004">
    <property type="protein sequence ID" value="MBB3994061.1"/>
    <property type="molecule type" value="Genomic_DNA"/>
</dbReference>
<keyword evidence="4" id="KW-0456">Lyase</keyword>
<evidence type="ECO:0000256" key="1">
    <source>
        <dbReference type="ARBA" id="ARBA00005495"/>
    </source>
</evidence>
<accession>A0A7W6E5W3</accession>
<evidence type="ECO:0000256" key="4">
    <source>
        <dbReference type="ARBA" id="ARBA00023239"/>
    </source>
</evidence>
<dbReference type="PANTHER" id="PTHR33337">
    <property type="entry name" value="GFA DOMAIN-CONTAINING PROTEIN"/>
    <property type="match status" value="1"/>
</dbReference>
<proteinExistence type="inferred from homology"/>
<dbReference type="SUPFAM" id="SSF51316">
    <property type="entry name" value="Mss4-like"/>
    <property type="match status" value="1"/>
</dbReference>
<dbReference type="InterPro" id="IPR006913">
    <property type="entry name" value="CENP-V/GFA"/>
</dbReference>
<name>A0A7W6E5W3_9RHOB</name>
<dbReference type="Gene3D" id="3.90.1590.10">
    <property type="entry name" value="glutathione-dependent formaldehyde- activating enzyme (gfa)"/>
    <property type="match status" value="1"/>
</dbReference>
<keyword evidence="7" id="KW-1185">Reference proteome</keyword>
<dbReference type="Pfam" id="PF04828">
    <property type="entry name" value="GFA"/>
    <property type="match status" value="1"/>
</dbReference>
<evidence type="ECO:0000256" key="3">
    <source>
        <dbReference type="ARBA" id="ARBA00022833"/>
    </source>
</evidence>
<evidence type="ECO:0000313" key="6">
    <source>
        <dbReference type="EMBL" id="MBB3994061.1"/>
    </source>
</evidence>